<dbReference type="AlphaFoldDB" id="A0A4P7LGF2"/>
<dbReference type="Pfam" id="PF00816">
    <property type="entry name" value="Histone_HNS"/>
    <property type="match status" value="1"/>
</dbReference>
<reference evidence="3 4" key="1">
    <citation type="submission" date="2019-03" db="EMBL/GenBank/DDBJ databases">
        <title>Efficiently degradation of phenoxyalkanoic acid herbicides by Cupriavidus oxalaticus strain X32.</title>
        <authorList>
            <person name="Sheng X."/>
        </authorList>
    </citation>
    <scope>NUCLEOTIDE SEQUENCE [LARGE SCALE GENOMIC DNA]</scope>
    <source>
        <strain evidence="3 4">X32</strain>
        <plasmid evidence="3 4">unnamed1</plasmid>
    </source>
</reference>
<sequence>MTGNYREAKAGIRAPEAQPGPLRREELRGLLLQMRRTIRAYGITPDQLFGPDLSDLVRFRDPETGKTWNGLGRLPNWIRGKDRDRYRVG</sequence>
<organism evidence="3 4">
    <name type="scientific">Cupriavidus oxalaticus</name>
    <dbReference type="NCBI Taxonomy" id="96344"/>
    <lineage>
        <taxon>Bacteria</taxon>
        <taxon>Pseudomonadati</taxon>
        <taxon>Pseudomonadota</taxon>
        <taxon>Betaproteobacteria</taxon>
        <taxon>Burkholderiales</taxon>
        <taxon>Burkholderiaceae</taxon>
        <taxon>Cupriavidus</taxon>
    </lineage>
</organism>
<name>A0A4P7LGF2_9BURK</name>
<dbReference type="OrthoDB" id="5297879at2"/>
<feature type="region of interest" description="Disordered" evidence="1">
    <location>
        <begin position="1"/>
        <end position="20"/>
    </location>
</feature>
<dbReference type="SUPFAM" id="SSF81273">
    <property type="entry name" value="H-NS histone-like proteins"/>
    <property type="match status" value="1"/>
</dbReference>
<dbReference type="InterPro" id="IPR027444">
    <property type="entry name" value="H-NS_C_dom"/>
</dbReference>
<dbReference type="GO" id="GO:0003677">
    <property type="term" value="F:DNA binding"/>
    <property type="evidence" value="ECO:0007669"/>
    <property type="project" value="InterPro"/>
</dbReference>
<geneLocation type="plasmid" evidence="3">
    <name>unnamed1</name>
</geneLocation>
<dbReference type="RefSeq" id="WP_135706450.1">
    <property type="nucleotide sequence ID" value="NZ_CP038636.1"/>
</dbReference>
<keyword evidence="3" id="KW-0614">Plasmid</keyword>
<feature type="domain" description="DNA-binding protein H-NS-like C-terminal" evidence="2">
    <location>
        <begin position="58"/>
        <end position="88"/>
    </location>
</feature>
<dbReference type="EMBL" id="CP038636">
    <property type="protein sequence ID" value="QBY55160.1"/>
    <property type="molecule type" value="Genomic_DNA"/>
</dbReference>
<protein>
    <submittedName>
        <fullName evidence="3">H-NS histone family protein</fullName>
    </submittedName>
</protein>
<dbReference type="Gene3D" id="4.10.430.30">
    <property type="match status" value="1"/>
</dbReference>
<evidence type="ECO:0000256" key="1">
    <source>
        <dbReference type="SAM" id="MobiDB-lite"/>
    </source>
</evidence>
<accession>A0A4P7LGF2</accession>
<gene>
    <name evidence="3" type="ORF">E0W60_28925</name>
</gene>
<evidence type="ECO:0000313" key="4">
    <source>
        <dbReference type="Proteomes" id="UP000295294"/>
    </source>
</evidence>
<proteinExistence type="predicted"/>
<evidence type="ECO:0000313" key="3">
    <source>
        <dbReference type="EMBL" id="QBY55160.1"/>
    </source>
</evidence>
<dbReference type="KEGG" id="cox:E0W60_28925"/>
<feature type="compositionally biased region" description="Basic and acidic residues" evidence="1">
    <location>
        <begin position="1"/>
        <end position="10"/>
    </location>
</feature>
<dbReference type="Proteomes" id="UP000295294">
    <property type="component" value="Plasmid unnamed1"/>
</dbReference>
<evidence type="ECO:0000259" key="2">
    <source>
        <dbReference type="Pfam" id="PF00816"/>
    </source>
</evidence>